<keyword evidence="1" id="KW-0812">Transmembrane</keyword>
<sequence>MVIINFSQFVFLLISFYVILLFVNIKIFLIIKEWKDTITGLSASE</sequence>
<reference evidence="3" key="1">
    <citation type="submission" date="2016-11" db="EMBL/GenBank/DDBJ databases">
        <authorList>
            <person name="Varghese N."/>
            <person name="Submissions S."/>
        </authorList>
    </citation>
    <scope>NUCLEOTIDE SEQUENCE [LARGE SCALE GENOMIC DNA]</scope>
    <source>
        <strain evidence="3">DSM 18016</strain>
    </source>
</reference>
<dbReference type="AlphaFoldDB" id="A0A1M6TDD5"/>
<accession>A0A1M6TDD5</accession>
<evidence type="ECO:0000313" key="2">
    <source>
        <dbReference type="EMBL" id="SHK55015.1"/>
    </source>
</evidence>
<gene>
    <name evidence="2" type="ORF">SAMN05444371_2806</name>
</gene>
<keyword evidence="3" id="KW-1185">Reference proteome</keyword>
<protein>
    <submittedName>
        <fullName evidence="2">Uncharacterized protein</fullName>
    </submittedName>
</protein>
<feature type="transmembrane region" description="Helical" evidence="1">
    <location>
        <begin position="6"/>
        <end position="25"/>
    </location>
</feature>
<dbReference type="EMBL" id="FRAM01000003">
    <property type="protein sequence ID" value="SHK55015.1"/>
    <property type="molecule type" value="Genomic_DNA"/>
</dbReference>
<proteinExistence type="predicted"/>
<organism evidence="2 3">
    <name type="scientific">Epilithonimonas mollis</name>
    <dbReference type="NCBI Taxonomy" id="216903"/>
    <lineage>
        <taxon>Bacteria</taxon>
        <taxon>Pseudomonadati</taxon>
        <taxon>Bacteroidota</taxon>
        <taxon>Flavobacteriia</taxon>
        <taxon>Flavobacteriales</taxon>
        <taxon>Weeksellaceae</taxon>
        <taxon>Chryseobacterium group</taxon>
        <taxon>Epilithonimonas</taxon>
    </lineage>
</organism>
<dbReference type="Proteomes" id="UP000184498">
    <property type="component" value="Unassembled WGS sequence"/>
</dbReference>
<evidence type="ECO:0000256" key="1">
    <source>
        <dbReference type="SAM" id="Phobius"/>
    </source>
</evidence>
<keyword evidence="1" id="KW-1133">Transmembrane helix</keyword>
<evidence type="ECO:0000313" key="3">
    <source>
        <dbReference type="Proteomes" id="UP000184498"/>
    </source>
</evidence>
<dbReference type="STRING" id="216903.SAMN05444371_2806"/>
<name>A0A1M6TDD5_9FLAO</name>
<keyword evidence="1" id="KW-0472">Membrane</keyword>